<evidence type="ECO:0000259" key="2">
    <source>
        <dbReference type="Pfam" id="PF04773"/>
    </source>
</evidence>
<dbReference type="Proteomes" id="UP000199577">
    <property type="component" value="Unassembled WGS sequence"/>
</dbReference>
<dbReference type="OrthoDB" id="1099963at2"/>
<dbReference type="PIRSF" id="PIRSF018266">
    <property type="entry name" value="FecR"/>
    <property type="match status" value="1"/>
</dbReference>
<proteinExistence type="predicted"/>
<dbReference type="Gene3D" id="2.60.120.1440">
    <property type="match status" value="1"/>
</dbReference>
<dbReference type="Gene3D" id="3.55.50.30">
    <property type="match status" value="1"/>
</dbReference>
<dbReference type="STRING" id="623281.SAMN05421747_10345"/>
<keyword evidence="1" id="KW-0812">Transmembrane</keyword>
<dbReference type="RefSeq" id="WP_090971800.1">
    <property type="nucleotide sequence ID" value="NZ_FOLL01000003.1"/>
</dbReference>
<reference evidence="5" key="1">
    <citation type="submission" date="2016-10" db="EMBL/GenBank/DDBJ databases">
        <authorList>
            <person name="Varghese N."/>
            <person name="Submissions S."/>
        </authorList>
    </citation>
    <scope>NUCLEOTIDE SEQUENCE [LARGE SCALE GENOMIC DNA]</scope>
    <source>
        <strain evidence="5">DSM 22900</strain>
    </source>
</reference>
<evidence type="ECO:0000313" key="5">
    <source>
        <dbReference type="Proteomes" id="UP000199577"/>
    </source>
</evidence>
<dbReference type="Pfam" id="PF16344">
    <property type="entry name" value="FecR_C"/>
    <property type="match status" value="1"/>
</dbReference>
<sequence>MDKKDIKKLLERYLADECTDAERAIVEDWYNRQHSEAPHDIPAAEIEADIAAIKKELPQPSARRRFVNLRYHAAAAIVIIGIGVWIVQPRFFNKLEDAPLAVIDENDILPGGNRALLTLADGTAILLDDKPVGKIAQEGNNIVYKNADGELVYRRSDGPPSEVRANEFHRITTPRGGQCQLTLPDGSQVWLNAESAIRFSANNSGDERIVELTGEAYFEVARDANRPFKVITGKQVIEVLGTHFNVNSYPNEPVVRTTLVEGSVKVSEKSETRSVVLKPGQQASIGDQRRLTVHDVSVADAIAWKNGMFSFNDSNIESIMRQLSRWYDVEVEFEGNKPEFKLWGEVYRNVKASEALEILSFFNLNYRIETVNGVKKIVISG</sequence>
<dbReference type="AlphaFoldDB" id="A0A1I1FM66"/>
<protein>
    <recommendedName>
        <fullName evidence="6">FecR protein</fullName>
    </recommendedName>
</protein>
<feature type="transmembrane region" description="Helical" evidence="1">
    <location>
        <begin position="69"/>
        <end position="87"/>
    </location>
</feature>
<keyword evidence="5" id="KW-1185">Reference proteome</keyword>
<dbReference type="InterPro" id="IPR006860">
    <property type="entry name" value="FecR"/>
</dbReference>
<feature type="domain" description="FecR protein" evidence="2">
    <location>
        <begin position="170"/>
        <end position="265"/>
    </location>
</feature>
<evidence type="ECO:0008006" key="6">
    <source>
        <dbReference type="Google" id="ProtNLM"/>
    </source>
</evidence>
<dbReference type="EMBL" id="FOLL01000003">
    <property type="protein sequence ID" value="SFC00371.1"/>
    <property type="molecule type" value="Genomic_DNA"/>
</dbReference>
<organism evidence="4 5">
    <name type="scientific">Parapedobacter composti</name>
    <dbReference type="NCBI Taxonomy" id="623281"/>
    <lineage>
        <taxon>Bacteria</taxon>
        <taxon>Pseudomonadati</taxon>
        <taxon>Bacteroidota</taxon>
        <taxon>Sphingobacteriia</taxon>
        <taxon>Sphingobacteriales</taxon>
        <taxon>Sphingobacteriaceae</taxon>
        <taxon>Parapedobacter</taxon>
    </lineage>
</organism>
<name>A0A1I1FM66_9SPHI</name>
<dbReference type="InterPro" id="IPR032508">
    <property type="entry name" value="FecR_C"/>
</dbReference>
<evidence type="ECO:0000259" key="3">
    <source>
        <dbReference type="Pfam" id="PF16344"/>
    </source>
</evidence>
<dbReference type="PANTHER" id="PTHR30273:SF2">
    <property type="entry name" value="PROTEIN FECR"/>
    <property type="match status" value="1"/>
</dbReference>
<dbReference type="GO" id="GO:0016989">
    <property type="term" value="F:sigma factor antagonist activity"/>
    <property type="evidence" value="ECO:0007669"/>
    <property type="project" value="TreeGrafter"/>
</dbReference>
<keyword evidence="1" id="KW-0472">Membrane</keyword>
<dbReference type="FunFam" id="2.60.120.1440:FF:000001">
    <property type="entry name" value="Putative anti-sigma factor"/>
    <property type="match status" value="1"/>
</dbReference>
<evidence type="ECO:0000256" key="1">
    <source>
        <dbReference type="SAM" id="Phobius"/>
    </source>
</evidence>
<evidence type="ECO:0000313" key="4">
    <source>
        <dbReference type="EMBL" id="SFC00371.1"/>
    </source>
</evidence>
<dbReference type="PANTHER" id="PTHR30273">
    <property type="entry name" value="PERIPLASMIC SIGNAL SENSOR AND SIGMA FACTOR ACTIVATOR FECR-RELATED"/>
    <property type="match status" value="1"/>
</dbReference>
<dbReference type="Pfam" id="PF04773">
    <property type="entry name" value="FecR"/>
    <property type="match status" value="1"/>
</dbReference>
<feature type="domain" description="Protein FecR C-terminal" evidence="3">
    <location>
        <begin position="309"/>
        <end position="369"/>
    </location>
</feature>
<dbReference type="InterPro" id="IPR012373">
    <property type="entry name" value="Ferrdict_sens_TM"/>
</dbReference>
<gene>
    <name evidence="4" type="ORF">SAMN05421747_10345</name>
</gene>
<keyword evidence="1" id="KW-1133">Transmembrane helix</keyword>
<accession>A0A1I1FM66</accession>